<feature type="domain" description="AMP-binding enzyme C-terminal" evidence="2">
    <location>
        <begin position="462"/>
        <end position="531"/>
    </location>
</feature>
<name>A0A136ILC2_9PEZI</name>
<evidence type="ECO:0000313" key="4">
    <source>
        <dbReference type="Proteomes" id="UP000070501"/>
    </source>
</evidence>
<dbReference type="Gene3D" id="3.40.50.12780">
    <property type="entry name" value="N-terminal domain of ligase-like"/>
    <property type="match status" value="1"/>
</dbReference>
<dbReference type="AlphaFoldDB" id="A0A136ILC2"/>
<evidence type="ECO:0000259" key="2">
    <source>
        <dbReference type="Pfam" id="PF13193"/>
    </source>
</evidence>
<dbReference type="PANTHER" id="PTHR43201">
    <property type="entry name" value="ACYL-COA SYNTHETASE"/>
    <property type="match status" value="1"/>
</dbReference>
<dbReference type="InterPro" id="IPR020845">
    <property type="entry name" value="AMP-binding_CS"/>
</dbReference>
<dbReference type="GO" id="GO:0031956">
    <property type="term" value="F:medium-chain fatty acid-CoA ligase activity"/>
    <property type="evidence" value="ECO:0007669"/>
    <property type="project" value="TreeGrafter"/>
</dbReference>
<evidence type="ECO:0000259" key="1">
    <source>
        <dbReference type="Pfam" id="PF00501"/>
    </source>
</evidence>
<evidence type="ECO:0008006" key="5">
    <source>
        <dbReference type="Google" id="ProtNLM"/>
    </source>
</evidence>
<dbReference type="STRING" id="196109.A0A136ILC2"/>
<keyword evidence="4" id="KW-1185">Reference proteome</keyword>
<organism evidence="3 4">
    <name type="scientific">Microdochium bolleyi</name>
    <dbReference type="NCBI Taxonomy" id="196109"/>
    <lineage>
        <taxon>Eukaryota</taxon>
        <taxon>Fungi</taxon>
        <taxon>Dikarya</taxon>
        <taxon>Ascomycota</taxon>
        <taxon>Pezizomycotina</taxon>
        <taxon>Sordariomycetes</taxon>
        <taxon>Xylariomycetidae</taxon>
        <taxon>Xylariales</taxon>
        <taxon>Microdochiaceae</taxon>
        <taxon>Microdochium</taxon>
    </lineage>
</organism>
<reference evidence="4" key="1">
    <citation type="submission" date="2016-02" db="EMBL/GenBank/DDBJ databases">
        <title>Draft genome sequence of Microdochium bolleyi, a fungal endophyte of beachgrass.</title>
        <authorList>
            <consortium name="DOE Joint Genome Institute"/>
            <person name="David A.S."/>
            <person name="May G."/>
            <person name="Haridas S."/>
            <person name="Lim J."/>
            <person name="Wang M."/>
            <person name="Labutti K."/>
            <person name="Lipzen A."/>
            <person name="Barry K."/>
            <person name="Grigoriev I.V."/>
        </authorList>
    </citation>
    <scope>NUCLEOTIDE SEQUENCE [LARGE SCALE GENOMIC DNA]</scope>
    <source>
        <strain evidence="4">J235TASD1</strain>
    </source>
</reference>
<dbReference type="Proteomes" id="UP000070501">
    <property type="component" value="Unassembled WGS sequence"/>
</dbReference>
<dbReference type="Pfam" id="PF13193">
    <property type="entry name" value="AMP-binding_C"/>
    <property type="match status" value="1"/>
</dbReference>
<dbReference type="InterPro" id="IPR045851">
    <property type="entry name" value="AMP-bd_C_sf"/>
</dbReference>
<gene>
    <name evidence="3" type="ORF">Micbo1qcDRAFT_127508</name>
</gene>
<evidence type="ECO:0000313" key="3">
    <source>
        <dbReference type="EMBL" id="KXJ85715.1"/>
    </source>
</evidence>
<sequence>MSRHSTLSLIHGPKEPSLWRKSFGDLIREQAARYRHRPALVIPWQSTRSTYGDLEHSSACVSKALLASGVVHGDHIGIMAGNRFEYIDVVLGAGRIGCPVVVLNNTYTPDELLSAVTRSACKVVFMAAAVGPANLLNHINILRSKAASVTIITLDHPKSLSAEGKRTIDYKEFLKPSGTSYRALEQAEKRVKPEDVINLQFTSGTTGAPKAAMLTNINVINNARMVGAALELTEKDVVCCPPPLFHCFGLVMGFLSSFSHGASLLLPSDSFNAEAVLRAAHAESATVLLGVPTMFLAEMELVAKTGIKPASLRVGLASGSSVSKALVEDLQTKLGLPDILIAYGMTETSPVSFITRTEDSLEKKLKSVGRPLPHVSAKIIDADGNVVPRGVKGEICTSGFGLQRGYWQNPEKTAEAMKTDADGVTWMHTGDEAYVDEEGFAYITGRIKDMIIRGGENIFPGEIEERLVEHTAIVEASVVGIKDEKYGEVVGSFVRLDPQCQANERPSDNELRAWVLQKLARQKAPKYVFWVGGDDRCHITEFAKTGSGKYQKHLLRDAGDRIVRQAQTRPRL</sequence>
<dbReference type="OrthoDB" id="10253115at2759"/>
<proteinExistence type="predicted"/>
<dbReference type="Pfam" id="PF00501">
    <property type="entry name" value="AMP-binding"/>
    <property type="match status" value="1"/>
</dbReference>
<dbReference type="InterPro" id="IPR025110">
    <property type="entry name" value="AMP-bd_C"/>
</dbReference>
<protein>
    <recommendedName>
        <fullName evidence="5">Acetyl-CoA synthetase-like protein</fullName>
    </recommendedName>
</protein>
<dbReference type="GO" id="GO:0006631">
    <property type="term" value="P:fatty acid metabolic process"/>
    <property type="evidence" value="ECO:0007669"/>
    <property type="project" value="TreeGrafter"/>
</dbReference>
<dbReference type="PANTHER" id="PTHR43201:SF6">
    <property type="entry name" value="ACYL COA SYNTHETASE (EUROFUNG)"/>
    <property type="match status" value="1"/>
</dbReference>
<accession>A0A136ILC2</accession>
<dbReference type="EMBL" id="KQ964276">
    <property type="protein sequence ID" value="KXJ85715.1"/>
    <property type="molecule type" value="Genomic_DNA"/>
</dbReference>
<dbReference type="InterPro" id="IPR000873">
    <property type="entry name" value="AMP-dep_synth/lig_dom"/>
</dbReference>
<feature type="domain" description="AMP-dependent synthetase/ligase" evidence="1">
    <location>
        <begin position="28"/>
        <end position="407"/>
    </location>
</feature>
<dbReference type="PROSITE" id="PS00455">
    <property type="entry name" value="AMP_BINDING"/>
    <property type="match status" value="1"/>
</dbReference>
<dbReference type="SUPFAM" id="SSF56801">
    <property type="entry name" value="Acetyl-CoA synthetase-like"/>
    <property type="match status" value="1"/>
</dbReference>
<dbReference type="InterPro" id="IPR042099">
    <property type="entry name" value="ANL_N_sf"/>
</dbReference>
<dbReference type="Gene3D" id="3.30.300.30">
    <property type="match status" value="1"/>
</dbReference>
<dbReference type="InParanoid" id="A0A136ILC2"/>